<sequence length="587" mass="63569">MGNSSTSTDQNPAILPGETAPTELPYPKMAKKDEPAAVRKKLALLKLDSQDLDDREIVNTPVFAEAVRRNVDVGAFQDEPIFSQYGLLGGEVSRLHELRRSNATPPPEDAPFIHYNVSAPSSTFICGSQGSGKSHTLSCLLENCLLASDANTLPNPLTGIVFHYDPFASDANGQPCEAAHLSSNPDVSVRVLCAPTNVKQIKCSYVKATYGHLKNVKVQELRLSQSDLNTKRMLDLMAVSSLQGGGMPLYFHVVTRILKEMRIKQQQTGGHFDYGSFKRALATEGLTEGQLGPLGQRLETLESFMAQEHVAQGFWLSKKSSRKRNAFSVEAFEDTATAWEGKAGQLTIVDLSCPCVTAESACALFNICLNLFLEQNTMTGRVVALDEAHKYMTESPESQTLTESLLATIRLQRHLGARMVIATQEPTISPKLLDLCSVTIVHRFTSPDWLESLKKHLAAARPGLILPPDRDEVAGCHGPDPLTGLFAKIVSLRQGEALLFCPSALVGVDKSEPAENGNGNGNGNGGVKIDGFAGWAKSQKDAAGSEERRGIIVDSFGNSLVRLGCGVMHIRVRERVTEDGGKSVMAE</sequence>
<accession>A0ABQ0CHS5</accession>
<dbReference type="SUPFAM" id="SSF52540">
    <property type="entry name" value="P-loop containing nucleoside triphosphate hydrolases"/>
    <property type="match status" value="1"/>
</dbReference>
<dbReference type="Gene3D" id="3.40.50.300">
    <property type="entry name" value="P-loop containing nucleotide triphosphate hydrolases"/>
    <property type="match status" value="1"/>
</dbReference>
<evidence type="ECO:0000313" key="3">
    <source>
        <dbReference type="Proteomes" id="UP001562357"/>
    </source>
</evidence>
<dbReference type="Proteomes" id="UP001562357">
    <property type="component" value="Unassembled WGS sequence"/>
</dbReference>
<protein>
    <recommendedName>
        <fullName evidence="4">P-loop containing nucleoside triphosphate hydrolase protein</fullName>
    </recommendedName>
</protein>
<dbReference type="EMBL" id="BAAFGZ010000031">
    <property type="protein sequence ID" value="GAB0132996.1"/>
    <property type="molecule type" value="Genomic_DNA"/>
</dbReference>
<dbReference type="InterPro" id="IPR027417">
    <property type="entry name" value="P-loop_NTPase"/>
</dbReference>
<name>A0ABQ0CHS5_9HYPO</name>
<evidence type="ECO:0000313" key="2">
    <source>
        <dbReference type="EMBL" id="GAB0132996.1"/>
    </source>
</evidence>
<evidence type="ECO:0000256" key="1">
    <source>
        <dbReference type="SAM" id="MobiDB-lite"/>
    </source>
</evidence>
<reference evidence="3" key="1">
    <citation type="submission" date="2024-06" db="EMBL/GenBank/DDBJ databases">
        <title>Draft Genome Sequences of Epichloe bromicola Strains Isolated from Elymus ciliaris.</title>
        <authorList>
            <consortium name="Epichloe bromicola genome sequencing consortium"/>
            <person name="Miura A."/>
            <person name="Imano S."/>
            <person name="Ashida A."/>
            <person name="Sato I."/>
            <person name="Chiba S."/>
            <person name="Tanaka A."/>
            <person name="Camagna M."/>
            <person name="Takemoto D."/>
        </authorList>
    </citation>
    <scope>NUCLEOTIDE SEQUENCE [LARGE SCALE GENOMIC DNA]</scope>
    <source>
        <strain evidence="3">DP</strain>
    </source>
</reference>
<feature type="compositionally biased region" description="Polar residues" evidence="1">
    <location>
        <begin position="1"/>
        <end position="11"/>
    </location>
</feature>
<evidence type="ECO:0008006" key="4">
    <source>
        <dbReference type="Google" id="ProtNLM"/>
    </source>
</evidence>
<feature type="region of interest" description="Disordered" evidence="1">
    <location>
        <begin position="1"/>
        <end position="28"/>
    </location>
</feature>
<organism evidence="2 3">
    <name type="scientific">Epichloe bromicola</name>
    <dbReference type="NCBI Taxonomy" id="79588"/>
    <lineage>
        <taxon>Eukaryota</taxon>
        <taxon>Fungi</taxon>
        <taxon>Dikarya</taxon>
        <taxon>Ascomycota</taxon>
        <taxon>Pezizomycotina</taxon>
        <taxon>Sordariomycetes</taxon>
        <taxon>Hypocreomycetidae</taxon>
        <taxon>Hypocreales</taxon>
        <taxon>Clavicipitaceae</taxon>
        <taxon>Epichloe</taxon>
    </lineage>
</organism>
<keyword evidence="3" id="KW-1185">Reference proteome</keyword>
<gene>
    <name evidence="2" type="primary">g1416</name>
    <name evidence="2" type="ORF">EsDP_00001416</name>
</gene>
<proteinExistence type="predicted"/>
<comment type="caution">
    <text evidence="2">The sequence shown here is derived from an EMBL/GenBank/DDBJ whole genome shotgun (WGS) entry which is preliminary data.</text>
</comment>